<organism evidence="1 2">
    <name type="scientific">Sclerotinia sclerotiorum (strain ATCC 18683 / 1980 / Ss-1)</name>
    <name type="common">White mold</name>
    <name type="synonym">Whetzelinia sclerotiorum</name>
    <dbReference type="NCBI Taxonomy" id="665079"/>
    <lineage>
        <taxon>Eukaryota</taxon>
        <taxon>Fungi</taxon>
        <taxon>Dikarya</taxon>
        <taxon>Ascomycota</taxon>
        <taxon>Pezizomycotina</taxon>
        <taxon>Leotiomycetes</taxon>
        <taxon>Helotiales</taxon>
        <taxon>Sclerotiniaceae</taxon>
        <taxon>Sclerotinia</taxon>
    </lineage>
</organism>
<dbReference type="HOGENOM" id="CLU_1518735_0_0_1"/>
<dbReference type="EMBL" id="CH476623">
    <property type="protein sequence ID" value="EDN99398.1"/>
    <property type="molecule type" value="Genomic_DNA"/>
</dbReference>
<dbReference type="KEGG" id="ssl:SS1G_02252"/>
<dbReference type="Proteomes" id="UP000001312">
    <property type="component" value="Unassembled WGS sequence"/>
</dbReference>
<reference evidence="2" key="1">
    <citation type="journal article" date="2011" name="PLoS Genet.">
        <title>Genomic analysis of the necrotrophic fungal pathogens Sclerotinia sclerotiorum and Botrytis cinerea.</title>
        <authorList>
            <person name="Amselem J."/>
            <person name="Cuomo C.A."/>
            <person name="van Kan J.A."/>
            <person name="Viaud M."/>
            <person name="Benito E.P."/>
            <person name="Couloux A."/>
            <person name="Coutinho P.M."/>
            <person name="de Vries R.P."/>
            <person name="Dyer P.S."/>
            <person name="Fillinger S."/>
            <person name="Fournier E."/>
            <person name="Gout L."/>
            <person name="Hahn M."/>
            <person name="Kohn L."/>
            <person name="Lapalu N."/>
            <person name="Plummer K.M."/>
            <person name="Pradier J.M."/>
            <person name="Quevillon E."/>
            <person name="Sharon A."/>
            <person name="Simon A."/>
            <person name="ten Have A."/>
            <person name="Tudzynski B."/>
            <person name="Tudzynski P."/>
            <person name="Wincker P."/>
            <person name="Andrew M."/>
            <person name="Anthouard V."/>
            <person name="Beever R.E."/>
            <person name="Beffa R."/>
            <person name="Benoit I."/>
            <person name="Bouzid O."/>
            <person name="Brault B."/>
            <person name="Chen Z."/>
            <person name="Choquer M."/>
            <person name="Collemare J."/>
            <person name="Cotton P."/>
            <person name="Danchin E.G."/>
            <person name="Da Silva C."/>
            <person name="Gautier A."/>
            <person name="Giraud C."/>
            <person name="Giraud T."/>
            <person name="Gonzalez C."/>
            <person name="Grossetete S."/>
            <person name="Guldener U."/>
            <person name="Henrissat B."/>
            <person name="Howlett B.J."/>
            <person name="Kodira C."/>
            <person name="Kretschmer M."/>
            <person name="Lappartient A."/>
            <person name="Leroch M."/>
            <person name="Levis C."/>
            <person name="Mauceli E."/>
            <person name="Neuveglise C."/>
            <person name="Oeser B."/>
            <person name="Pearson M."/>
            <person name="Poulain J."/>
            <person name="Poussereau N."/>
            <person name="Quesneville H."/>
            <person name="Rascle C."/>
            <person name="Schumacher J."/>
            <person name="Segurens B."/>
            <person name="Sexton A."/>
            <person name="Silva E."/>
            <person name="Sirven C."/>
            <person name="Soanes D.M."/>
            <person name="Talbot N.J."/>
            <person name="Templeton M."/>
            <person name="Yandava C."/>
            <person name="Yarden O."/>
            <person name="Zeng Q."/>
            <person name="Rollins J.A."/>
            <person name="Lebrun M.H."/>
            <person name="Dickman M."/>
        </authorList>
    </citation>
    <scope>NUCLEOTIDE SEQUENCE [LARGE SCALE GENOMIC DNA]</scope>
    <source>
        <strain evidence="2">ATCC 18683 / 1980 / Ss-1</strain>
    </source>
</reference>
<gene>
    <name evidence="1" type="ORF">SS1G_02252</name>
</gene>
<accession>A7EAC0</accession>
<dbReference type="InParanoid" id="A7EAC0"/>
<evidence type="ECO:0000313" key="1">
    <source>
        <dbReference type="EMBL" id="EDN99398.1"/>
    </source>
</evidence>
<dbReference type="RefSeq" id="XP_001596036.1">
    <property type="nucleotide sequence ID" value="XM_001595986.1"/>
</dbReference>
<name>A7EAC0_SCLS1</name>
<sequence length="177" mass="19539">MNSFVEHMIRGFLRDVGKFPLIKLGNSGCFCCTSETISSCLYAINFSLVPSFCAQSPLLGVHYGPLVMQAITEGTTRIWNYSMGHITIESKLMVWRFSVMQSADKNEEASSPPERMLLGNNPLGTIQTCFTASNGYNRSSLFRRLTRSGSLGSPSSKPIMAAATVNTTGNHKKHREY</sequence>
<dbReference type="GeneID" id="5492484"/>
<proteinExistence type="predicted"/>
<evidence type="ECO:0000313" key="2">
    <source>
        <dbReference type="Proteomes" id="UP000001312"/>
    </source>
</evidence>
<protein>
    <submittedName>
        <fullName evidence="1">Uncharacterized protein</fullName>
    </submittedName>
</protein>
<keyword evidence="2" id="KW-1185">Reference proteome</keyword>
<dbReference type="AlphaFoldDB" id="A7EAC0"/>